<dbReference type="EMBL" id="JACHGN010000015">
    <property type="protein sequence ID" value="MBB5136862.1"/>
    <property type="molecule type" value="Genomic_DNA"/>
</dbReference>
<dbReference type="AlphaFoldDB" id="A0A840PC93"/>
<dbReference type="Gene3D" id="3.30.1540.10">
    <property type="entry name" value="formyl-coa transferase, domain 3"/>
    <property type="match status" value="1"/>
</dbReference>
<dbReference type="RefSeq" id="WP_185053719.1">
    <property type="nucleotide sequence ID" value="NZ_BAABIX010000008.1"/>
</dbReference>
<dbReference type="InterPro" id="IPR050509">
    <property type="entry name" value="CoA-transferase_III"/>
</dbReference>
<dbReference type="PANTHER" id="PTHR48228">
    <property type="entry name" value="SUCCINYL-COA--D-CITRAMALATE COA-TRANSFERASE"/>
    <property type="match status" value="1"/>
</dbReference>
<dbReference type="EC" id="5.1.99.4" evidence="1"/>
<proteinExistence type="predicted"/>
<name>A0A840PC93_9ACTN</name>
<dbReference type="PANTHER" id="PTHR48228:SF5">
    <property type="entry name" value="ALPHA-METHYLACYL-COA RACEMASE"/>
    <property type="match status" value="1"/>
</dbReference>
<accession>A0A840PC93</accession>
<dbReference type="SUPFAM" id="SSF89796">
    <property type="entry name" value="CoA-transferase family III (CaiB/BaiF)"/>
    <property type="match status" value="1"/>
</dbReference>
<dbReference type="Pfam" id="PF02515">
    <property type="entry name" value="CoA_transf_3"/>
    <property type="match status" value="1"/>
</dbReference>
<dbReference type="InterPro" id="IPR044855">
    <property type="entry name" value="CoA-Trfase_III_dom3_sf"/>
</dbReference>
<keyword evidence="1" id="KW-0413">Isomerase</keyword>
<evidence type="ECO:0000313" key="1">
    <source>
        <dbReference type="EMBL" id="MBB5136862.1"/>
    </source>
</evidence>
<sequence>MTLRQGGPLAGLKVIELSAQGPVPFAATMLADMGADVIRVDRVTGTGPRRDNPATDVFGRSRRSIALDLKDPRAAGIVLDLAEGADALLEGFRPGVVERLGVGPGECMARNPALVYGRMTGWGQEGPYAAMAGHDINYLAPTGALHAIGARGGPPVPPLNLLADYGGGGMFLAFGIVCAVLEARASGRGQVIDAAMADGVAMLTGLFYSLAQQGRWSTERGTNLLDSGAHFYGVYETADGEYISVGAIEPRFYARLVEALGLDPAEAPQHDRTRWESLRKRFAEVFATRTRAEWCETLEGTDVCFAPVLSLTEAPSHPHLAARGTFVDVDGVRQPAPAPRFGRTAAPVPDRAPVPGEHTAEILAELGLDEAAIARLRADGVTA</sequence>
<gene>
    <name evidence="1" type="ORF">HNP84_006613</name>
</gene>
<dbReference type="InterPro" id="IPR003673">
    <property type="entry name" value="CoA-Trfase_fam_III"/>
</dbReference>
<comment type="caution">
    <text evidence="1">The sequence shown here is derived from an EMBL/GenBank/DDBJ whole genome shotgun (WGS) entry which is preliminary data.</text>
</comment>
<keyword evidence="2" id="KW-1185">Reference proteome</keyword>
<dbReference type="GO" id="GO:0008111">
    <property type="term" value="F:alpha-methylacyl-CoA racemase activity"/>
    <property type="evidence" value="ECO:0007669"/>
    <property type="project" value="UniProtKB-EC"/>
</dbReference>
<protein>
    <submittedName>
        <fullName evidence="1">Alpha-methylacyl-CoA racemase</fullName>
        <ecNumber evidence="1">5.1.99.4</ecNumber>
    </submittedName>
</protein>
<dbReference type="Gene3D" id="3.40.50.10540">
    <property type="entry name" value="Crotonobetainyl-coa:carnitine coa-transferase, domain 1"/>
    <property type="match status" value="1"/>
</dbReference>
<evidence type="ECO:0000313" key="2">
    <source>
        <dbReference type="Proteomes" id="UP000578449"/>
    </source>
</evidence>
<dbReference type="Proteomes" id="UP000578449">
    <property type="component" value="Unassembled WGS sequence"/>
</dbReference>
<organism evidence="1 2">
    <name type="scientific">Thermocatellispora tengchongensis</name>
    <dbReference type="NCBI Taxonomy" id="1073253"/>
    <lineage>
        <taxon>Bacteria</taxon>
        <taxon>Bacillati</taxon>
        <taxon>Actinomycetota</taxon>
        <taxon>Actinomycetes</taxon>
        <taxon>Streptosporangiales</taxon>
        <taxon>Streptosporangiaceae</taxon>
        <taxon>Thermocatellispora</taxon>
    </lineage>
</organism>
<reference evidence="1 2" key="1">
    <citation type="submission" date="2020-08" db="EMBL/GenBank/DDBJ databases">
        <title>Genomic Encyclopedia of Type Strains, Phase IV (KMG-IV): sequencing the most valuable type-strain genomes for metagenomic binning, comparative biology and taxonomic classification.</title>
        <authorList>
            <person name="Goeker M."/>
        </authorList>
    </citation>
    <scope>NUCLEOTIDE SEQUENCE [LARGE SCALE GENOMIC DNA]</scope>
    <source>
        <strain evidence="1 2">DSM 45615</strain>
    </source>
</reference>
<dbReference type="InterPro" id="IPR023606">
    <property type="entry name" value="CoA-Trfase_III_dom_1_sf"/>
</dbReference>